<dbReference type="Pfam" id="PF11958">
    <property type="entry name" value="DUF3472"/>
    <property type="match status" value="1"/>
</dbReference>
<accession>A0A2W4CXW6</accession>
<dbReference type="SUPFAM" id="SSF50370">
    <property type="entry name" value="Ricin B-like lectins"/>
    <property type="match status" value="1"/>
</dbReference>
<reference evidence="3 4" key="1">
    <citation type="journal article" date="2018" name="Sci. Rep.">
        <title>Rhizobium tumorigenes sp. nov., a novel plant tumorigenic bacterium isolated from cane gall tumors on thornless blackberry.</title>
        <authorList>
            <person name="Kuzmanovi N."/>
            <person name="Smalla K."/>
            <person name="Gronow S."/>
            <person name="PuBawska J."/>
        </authorList>
    </citation>
    <scope>NUCLEOTIDE SEQUENCE [LARGE SCALE GENOMIC DNA]</scope>
    <source>
        <strain evidence="3 4">CCBAU 85046</strain>
    </source>
</reference>
<gene>
    <name evidence="3" type="ORF">CPY51_02265</name>
</gene>
<dbReference type="OrthoDB" id="6014523at2"/>
<evidence type="ECO:0000313" key="4">
    <source>
        <dbReference type="Proteomes" id="UP000248925"/>
    </source>
</evidence>
<feature type="domain" description="Ricin B lectin" evidence="2">
    <location>
        <begin position="407"/>
        <end position="531"/>
    </location>
</feature>
<sequence length="547" mass="57109">MLKQACLTGMVLTMLLNLMSAYAASPSCTAALTLPNSWLPVGGKSDATLTLTNDGDVLAKAGLMIRMPSGFSAANLPSACGGGFRVAPRTGSLVLAGVSIPAKGSCTFRFTMNVPPVASMPPSERRIFSIVPAKSPNLATADAISVPVISEILGSTPGLYSNTTFPAGISSVAQLDLFITPKTDPGPNSNVFWSNQIDSLGGYTGLQSTELASGPEGYGKQFLFSLWGATDARPGTPATAGIGAGSYCTVSQTATDGASGAQCRYRYEWQAGHIYRFRVTADTALGAGWYKSNVTDISPGSNHDSFDIGSIYVGNQKTDVPVTTISQWVEYFDWNSERTSCESVAHTEVKFKIQAFDQFGTRVIVPAPHVSANAGCSESFFTVGSGKNGEATLVGGPNQSAAGLLKTDGKCLSTKAGLTDGSPVGSNDAILQTCPTLDDMRRVGGGSYSSHLWVQSAAGTIQIKNNYCLTAQGEDVGDKVILATCVQNAANQKWTFTQPDKAPLGTQIVATSRNLCLAQGAPDGTLNLQSCALVGNIWTIPGKSFSY</sequence>
<dbReference type="AlphaFoldDB" id="A0A2W4CXW6"/>
<dbReference type="InterPro" id="IPR035992">
    <property type="entry name" value="Ricin_B-like_lectins"/>
</dbReference>
<keyword evidence="4" id="KW-1185">Reference proteome</keyword>
<proteinExistence type="predicted"/>
<evidence type="ECO:0000313" key="3">
    <source>
        <dbReference type="EMBL" id="PZM17082.1"/>
    </source>
</evidence>
<dbReference type="PROSITE" id="PS50231">
    <property type="entry name" value="RICIN_B_LECTIN"/>
    <property type="match status" value="1"/>
</dbReference>
<name>A0A2W4CXW6_9HYPH</name>
<evidence type="ECO:0000256" key="1">
    <source>
        <dbReference type="SAM" id="SignalP"/>
    </source>
</evidence>
<dbReference type="Proteomes" id="UP000248925">
    <property type="component" value="Unassembled WGS sequence"/>
</dbReference>
<feature type="signal peptide" evidence="1">
    <location>
        <begin position="1"/>
        <end position="23"/>
    </location>
</feature>
<organism evidence="3 4">
    <name type="scientific">Rhizobium tubonense</name>
    <dbReference type="NCBI Taxonomy" id="484088"/>
    <lineage>
        <taxon>Bacteria</taxon>
        <taxon>Pseudomonadati</taxon>
        <taxon>Pseudomonadota</taxon>
        <taxon>Alphaproteobacteria</taxon>
        <taxon>Hyphomicrobiales</taxon>
        <taxon>Rhizobiaceae</taxon>
        <taxon>Rhizobium/Agrobacterium group</taxon>
        <taxon>Rhizobium</taxon>
    </lineage>
</organism>
<evidence type="ECO:0000259" key="2">
    <source>
        <dbReference type="Pfam" id="PF00652"/>
    </source>
</evidence>
<dbReference type="RefSeq" id="WP_111158409.1">
    <property type="nucleotide sequence ID" value="NZ_PCDP01000001.1"/>
</dbReference>
<dbReference type="InterPro" id="IPR021862">
    <property type="entry name" value="DUF3472"/>
</dbReference>
<dbReference type="EMBL" id="PCDP01000001">
    <property type="protein sequence ID" value="PZM17082.1"/>
    <property type="molecule type" value="Genomic_DNA"/>
</dbReference>
<feature type="chain" id="PRO_5016081757" description="Ricin B lectin domain-containing protein" evidence="1">
    <location>
        <begin position="24"/>
        <end position="547"/>
    </location>
</feature>
<dbReference type="InterPro" id="IPR000772">
    <property type="entry name" value="Ricin_B_lectin"/>
</dbReference>
<keyword evidence="1" id="KW-0732">Signal</keyword>
<comment type="caution">
    <text evidence="3">The sequence shown here is derived from an EMBL/GenBank/DDBJ whole genome shotgun (WGS) entry which is preliminary data.</text>
</comment>
<protein>
    <recommendedName>
        <fullName evidence="2">Ricin B lectin domain-containing protein</fullName>
    </recommendedName>
</protein>
<dbReference type="Pfam" id="PF00652">
    <property type="entry name" value="Ricin_B_lectin"/>
    <property type="match status" value="1"/>
</dbReference>
<dbReference type="Gene3D" id="2.80.10.50">
    <property type="match status" value="1"/>
</dbReference>